<evidence type="ECO:0000313" key="1">
    <source>
        <dbReference type="EMBL" id="QEC61714.1"/>
    </source>
</evidence>
<dbReference type="Proteomes" id="UP000321479">
    <property type="component" value="Chromosome"/>
</dbReference>
<accession>A0A5B8URP7</accession>
<dbReference type="OrthoDB" id="1328914at2"/>
<dbReference type="RefSeq" id="WP_147030291.1">
    <property type="nucleotide sequence ID" value="NZ_CP042436.1"/>
</dbReference>
<evidence type="ECO:0000313" key="2">
    <source>
        <dbReference type="Proteomes" id="UP000321479"/>
    </source>
</evidence>
<protein>
    <submittedName>
        <fullName evidence="1">Uncharacterized protein</fullName>
    </submittedName>
</protein>
<dbReference type="EMBL" id="CP042436">
    <property type="protein sequence ID" value="QEC61714.1"/>
    <property type="molecule type" value="Genomic_DNA"/>
</dbReference>
<dbReference type="KEGG" id="mgin:FRZ54_03650"/>
<organism evidence="1 2">
    <name type="scientific">Mucilaginibacter ginsenosidivorans</name>
    <dbReference type="NCBI Taxonomy" id="398053"/>
    <lineage>
        <taxon>Bacteria</taxon>
        <taxon>Pseudomonadati</taxon>
        <taxon>Bacteroidota</taxon>
        <taxon>Sphingobacteriia</taxon>
        <taxon>Sphingobacteriales</taxon>
        <taxon>Sphingobacteriaceae</taxon>
        <taxon>Mucilaginibacter</taxon>
    </lineage>
</organism>
<name>A0A5B8URP7_9SPHI</name>
<keyword evidence="2" id="KW-1185">Reference proteome</keyword>
<dbReference type="AlphaFoldDB" id="A0A5B8URP7"/>
<gene>
    <name evidence="1" type="ORF">FRZ54_03650</name>
</gene>
<reference evidence="1 2" key="1">
    <citation type="journal article" date="2017" name="Curr. Microbiol.">
        <title>Mucilaginibacter ginsenosidivorans sp. nov., Isolated from Soil of Ginseng Field.</title>
        <authorList>
            <person name="Kim M.M."/>
            <person name="Siddiqi M.Z."/>
            <person name="Im W.T."/>
        </authorList>
    </citation>
    <scope>NUCLEOTIDE SEQUENCE [LARGE SCALE GENOMIC DNA]</scope>
    <source>
        <strain evidence="1 2">Gsoil 3017</strain>
    </source>
</reference>
<sequence length="289" mass="33968">MNDTRNLLRRLLKLYPVKVVKEYFDPENSGQADMIDEIVANNTEAAIKAFAYSNHNHTKQHIFLYRLNQQFNINTFNRLDFPFEIVNETITDGGYRFKLLPLVDFNVVIKAVDYEDATIKFIQPVTVYVKNHDLIIQTTIMEKNISSYFPANQRVIDVKKENSEDFIIDQLLNYWNNQNIVNQNDVNRGVKHLWEHNLIDSKFAKWKKDRSTTTESMDEEYTLKEQYPDVYQNLMRSPLNKTVFKYKGDDDDFPKHFTADPSNGTLNFATYPETQNQIENVISKILSNN</sequence>
<proteinExistence type="predicted"/>